<organism evidence="1 2">
    <name type="scientific">Diploptera punctata</name>
    <name type="common">Pacific beetle cockroach</name>
    <dbReference type="NCBI Taxonomy" id="6984"/>
    <lineage>
        <taxon>Eukaryota</taxon>
        <taxon>Metazoa</taxon>
        <taxon>Ecdysozoa</taxon>
        <taxon>Arthropoda</taxon>
        <taxon>Hexapoda</taxon>
        <taxon>Insecta</taxon>
        <taxon>Pterygota</taxon>
        <taxon>Neoptera</taxon>
        <taxon>Polyneoptera</taxon>
        <taxon>Dictyoptera</taxon>
        <taxon>Blattodea</taxon>
        <taxon>Blaberoidea</taxon>
        <taxon>Blaberidae</taxon>
        <taxon>Diplopterinae</taxon>
        <taxon>Diploptera</taxon>
    </lineage>
</organism>
<reference evidence="1" key="1">
    <citation type="journal article" date="2023" name="IScience">
        <title>Live-bearing cockroach genome reveals convergent evolutionary mechanisms linked to viviparity in insects and beyond.</title>
        <authorList>
            <person name="Fouks B."/>
            <person name="Harrison M.C."/>
            <person name="Mikhailova A.A."/>
            <person name="Marchal E."/>
            <person name="English S."/>
            <person name="Carruthers M."/>
            <person name="Jennings E.C."/>
            <person name="Chiamaka E.L."/>
            <person name="Frigard R.A."/>
            <person name="Pippel M."/>
            <person name="Attardo G.M."/>
            <person name="Benoit J.B."/>
            <person name="Bornberg-Bauer E."/>
            <person name="Tobe S.S."/>
        </authorList>
    </citation>
    <scope>NUCLEOTIDE SEQUENCE</scope>
    <source>
        <strain evidence="1">Stay&amp;Tobe</strain>
    </source>
</reference>
<comment type="caution">
    <text evidence="1">The sequence shown here is derived from an EMBL/GenBank/DDBJ whole genome shotgun (WGS) entry which is preliminary data.</text>
</comment>
<gene>
    <name evidence="1" type="ORF">L9F63_001377</name>
</gene>
<evidence type="ECO:0000313" key="2">
    <source>
        <dbReference type="Proteomes" id="UP001233999"/>
    </source>
</evidence>
<evidence type="ECO:0000313" key="1">
    <source>
        <dbReference type="EMBL" id="KAJ9592091.1"/>
    </source>
</evidence>
<protein>
    <submittedName>
        <fullName evidence="1">Uncharacterized protein</fullName>
    </submittedName>
</protein>
<dbReference type="EMBL" id="JASPKZ010003846">
    <property type="protein sequence ID" value="KAJ9592091.1"/>
    <property type="molecule type" value="Genomic_DNA"/>
</dbReference>
<dbReference type="Proteomes" id="UP001233999">
    <property type="component" value="Unassembled WGS sequence"/>
</dbReference>
<name>A0AAD8EJ57_DIPPU</name>
<accession>A0AAD8EJ57</accession>
<keyword evidence="2" id="KW-1185">Reference proteome</keyword>
<dbReference type="AlphaFoldDB" id="A0AAD8EJ57"/>
<sequence length="154" mass="18061">SSFDIISSHLIFKIRPQTSVYKVRNRRNLYKKETCKDGKKSPEQYDFILKRKIILKHILITVLMTTRIPLLMCDSGESLAFPCLLTLPVRDQYVMCLKHACKTLTLHEKIQACNLGTLYKKENCQDGNIFKEPSCSFIDRFYFYTEQRSKKDVP</sequence>
<reference evidence="1" key="2">
    <citation type="submission" date="2023-05" db="EMBL/GenBank/DDBJ databases">
        <authorList>
            <person name="Fouks B."/>
        </authorList>
    </citation>
    <scope>NUCLEOTIDE SEQUENCE</scope>
    <source>
        <strain evidence="1">Stay&amp;Tobe</strain>
        <tissue evidence="1">Testes</tissue>
    </source>
</reference>
<feature type="non-terminal residue" evidence="1">
    <location>
        <position position="154"/>
    </location>
</feature>
<feature type="non-terminal residue" evidence="1">
    <location>
        <position position="1"/>
    </location>
</feature>
<proteinExistence type="predicted"/>